<dbReference type="InterPro" id="IPR027417">
    <property type="entry name" value="P-loop_NTPase"/>
</dbReference>
<dbReference type="GO" id="GO:0016020">
    <property type="term" value="C:membrane"/>
    <property type="evidence" value="ECO:0007669"/>
    <property type="project" value="UniProtKB-SubCell"/>
</dbReference>
<evidence type="ECO:0000313" key="8">
    <source>
        <dbReference type="Proteomes" id="UP000789739"/>
    </source>
</evidence>
<keyword evidence="3" id="KW-0812">Transmembrane</keyword>
<comment type="caution">
    <text evidence="7">The sequence shown here is derived from an EMBL/GenBank/DDBJ whole genome shotgun (WGS) entry which is preliminary data.</text>
</comment>
<dbReference type="EMBL" id="CAJVPI010004137">
    <property type="protein sequence ID" value="CAG8665465.1"/>
    <property type="molecule type" value="Genomic_DNA"/>
</dbReference>
<dbReference type="OrthoDB" id="245989at2759"/>
<feature type="region of interest" description="Disordered" evidence="6">
    <location>
        <begin position="1"/>
        <end position="32"/>
    </location>
</feature>
<keyword evidence="8" id="KW-1185">Reference proteome</keyword>
<comment type="subcellular location">
    <subcellularLocation>
        <location evidence="1">Membrane</location>
        <topology evidence="1">Multi-pass membrane protein</topology>
    </subcellularLocation>
</comment>
<proteinExistence type="predicted"/>
<dbReference type="Gene3D" id="3.40.50.300">
    <property type="entry name" value="P-loop containing nucleotide triphosphate hydrolases"/>
    <property type="match status" value="1"/>
</dbReference>
<keyword evidence="2" id="KW-0813">Transport</keyword>
<dbReference type="PANTHER" id="PTHR48041">
    <property type="entry name" value="ABC TRANSPORTER G FAMILY MEMBER 28"/>
    <property type="match status" value="1"/>
</dbReference>
<evidence type="ECO:0000256" key="6">
    <source>
        <dbReference type="SAM" id="MobiDB-lite"/>
    </source>
</evidence>
<sequence>MTHDSTSKASNDATMDDRTIRRSQLIQNTAQGSSANNAVFVEFHGLNYRIPEKPQDIKPWWRKFRTSTQNQPSDVEKSEQNYKTIIENIHGCANPSLMAVMGQSGSGKTTLLNILAGRVTK</sequence>
<evidence type="ECO:0000256" key="1">
    <source>
        <dbReference type="ARBA" id="ARBA00004141"/>
    </source>
</evidence>
<dbReference type="AlphaFoldDB" id="A0A9N9HAF6"/>
<dbReference type="SUPFAM" id="SSF52540">
    <property type="entry name" value="P-loop containing nucleoside triphosphate hydrolases"/>
    <property type="match status" value="1"/>
</dbReference>
<evidence type="ECO:0000256" key="2">
    <source>
        <dbReference type="ARBA" id="ARBA00022448"/>
    </source>
</evidence>
<accession>A0A9N9HAF6</accession>
<gene>
    <name evidence="7" type="ORF">PBRASI_LOCUS11021</name>
</gene>
<keyword evidence="5" id="KW-0472">Membrane</keyword>
<dbReference type="GO" id="GO:0042626">
    <property type="term" value="F:ATPase-coupled transmembrane transporter activity"/>
    <property type="evidence" value="ECO:0007669"/>
    <property type="project" value="TreeGrafter"/>
</dbReference>
<feature type="non-terminal residue" evidence="7">
    <location>
        <position position="1"/>
    </location>
</feature>
<dbReference type="Proteomes" id="UP000789739">
    <property type="component" value="Unassembled WGS sequence"/>
</dbReference>
<evidence type="ECO:0000256" key="5">
    <source>
        <dbReference type="ARBA" id="ARBA00023136"/>
    </source>
</evidence>
<reference evidence="7" key="1">
    <citation type="submission" date="2021-06" db="EMBL/GenBank/DDBJ databases">
        <authorList>
            <person name="Kallberg Y."/>
            <person name="Tangrot J."/>
            <person name="Rosling A."/>
        </authorList>
    </citation>
    <scope>NUCLEOTIDE SEQUENCE</scope>
    <source>
        <strain evidence="7">BR232B</strain>
    </source>
</reference>
<protein>
    <submittedName>
        <fullName evidence="7">2582_t:CDS:1</fullName>
    </submittedName>
</protein>
<feature type="compositionally biased region" description="Polar residues" evidence="6">
    <location>
        <begin position="22"/>
        <end position="32"/>
    </location>
</feature>
<evidence type="ECO:0000256" key="4">
    <source>
        <dbReference type="ARBA" id="ARBA00022989"/>
    </source>
</evidence>
<organism evidence="7 8">
    <name type="scientific">Paraglomus brasilianum</name>
    <dbReference type="NCBI Taxonomy" id="144538"/>
    <lineage>
        <taxon>Eukaryota</taxon>
        <taxon>Fungi</taxon>
        <taxon>Fungi incertae sedis</taxon>
        <taxon>Mucoromycota</taxon>
        <taxon>Glomeromycotina</taxon>
        <taxon>Glomeromycetes</taxon>
        <taxon>Paraglomerales</taxon>
        <taxon>Paraglomeraceae</taxon>
        <taxon>Paraglomus</taxon>
    </lineage>
</organism>
<dbReference type="PANTHER" id="PTHR48041:SF139">
    <property type="entry name" value="PROTEIN SCARLET"/>
    <property type="match status" value="1"/>
</dbReference>
<name>A0A9N9HAF6_9GLOM</name>
<dbReference type="InterPro" id="IPR050352">
    <property type="entry name" value="ABCG_transporters"/>
</dbReference>
<keyword evidence="4" id="KW-1133">Transmembrane helix</keyword>
<evidence type="ECO:0000256" key="3">
    <source>
        <dbReference type="ARBA" id="ARBA00022692"/>
    </source>
</evidence>
<evidence type="ECO:0000313" key="7">
    <source>
        <dbReference type="EMBL" id="CAG8665465.1"/>
    </source>
</evidence>